<gene>
    <name evidence="22" type="ORF">LTLLF_163370</name>
</gene>
<dbReference type="EMBL" id="JAATJU010023199">
    <property type="protein sequence ID" value="KAH0508578.1"/>
    <property type="molecule type" value="Genomic_DNA"/>
</dbReference>
<dbReference type="Pfam" id="PF00454">
    <property type="entry name" value="PI3_PI4_kinase"/>
    <property type="match status" value="1"/>
</dbReference>
<dbReference type="InterPro" id="IPR046803">
    <property type="entry name" value="DNAPKcs_CC1-2"/>
</dbReference>
<dbReference type="PROSITE" id="PS00915">
    <property type="entry name" value="PI3_4_KINASE_1"/>
    <property type="match status" value="1"/>
</dbReference>
<dbReference type="InterPro" id="IPR014009">
    <property type="entry name" value="PIK_FAT"/>
</dbReference>
<dbReference type="SMART" id="SM00146">
    <property type="entry name" value="PI3Kc"/>
    <property type="match status" value="1"/>
</dbReference>
<evidence type="ECO:0000256" key="11">
    <source>
        <dbReference type="ARBA" id="ARBA00022763"/>
    </source>
</evidence>
<dbReference type="PROSITE" id="PS51189">
    <property type="entry name" value="FAT"/>
    <property type="match status" value="1"/>
</dbReference>
<keyword evidence="7" id="KW-0597">Phosphoprotein</keyword>
<feature type="region of interest" description="Disordered" evidence="18">
    <location>
        <begin position="2415"/>
        <end position="2442"/>
    </location>
</feature>
<name>A0A8J6GEZ8_MICOH</name>
<dbReference type="InterPro" id="IPR045581">
    <property type="entry name" value="DNAPKcs_CC5"/>
</dbReference>
<comment type="similarity">
    <text evidence="2">Belongs to the PI3/PI4-kinase family.</text>
</comment>
<evidence type="ECO:0000259" key="19">
    <source>
        <dbReference type="PROSITE" id="PS50290"/>
    </source>
</evidence>
<dbReference type="PROSITE" id="PS51190">
    <property type="entry name" value="FATC"/>
    <property type="match status" value="1"/>
</dbReference>
<dbReference type="InterPro" id="IPR011009">
    <property type="entry name" value="Kinase-like_dom_sf"/>
</dbReference>
<dbReference type="PROSITE" id="PS50290">
    <property type="entry name" value="PI3_4_KINASE_3"/>
    <property type="match status" value="1"/>
</dbReference>
<evidence type="ECO:0000259" key="21">
    <source>
        <dbReference type="PROSITE" id="PS51190"/>
    </source>
</evidence>
<keyword evidence="16" id="KW-0539">Nucleus</keyword>
<keyword evidence="14" id="KW-0067">ATP-binding</keyword>
<evidence type="ECO:0000256" key="18">
    <source>
        <dbReference type="SAM" id="MobiDB-lite"/>
    </source>
</evidence>
<dbReference type="InterPro" id="IPR046804">
    <property type="entry name" value="DNA-PKcs_N"/>
</dbReference>
<dbReference type="Pfam" id="PF08163">
    <property type="entry name" value="DNAPKcs_CC3"/>
    <property type="match status" value="2"/>
</dbReference>
<dbReference type="InterPro" id="IPR016024">
    <property type="entry name" value="ARM-type_fold"/>
</dbReference>
<dbReference type="Pfam" id="PF19704">
    <property type="entry name" value="DNAPKcs_CC5"/>
    <property type="match status" value="1"/>
</dbReference>
<dbReference type="GO" id="GO:0042254">
    <property type="term" value="P:ribosome biogenesis"/>
    <property type="evidence" value="ECO:0007669"/>
    <property type="project" value="UniProtKB-KW"/>
</dbReference>
<sequence length="3775" mass="428160">MRGLTRLGWGGSSASAAAAARSRRRGRHGAAVPTPQGEAGSESSRLLDPAHSSTRPITEARDPSSASGKRHSAPLAWGGRDLREEVPGQSQKQTRVAPPPGSTNTARRGVVGGRLKWKSGGLTLSTPLLRWASLQQDRALAGNPRRAGPSSACGVFTSAASQVQWTLVVPRSVRLTGFCPLDFRGAQVRRGVASGLWVCALTLPAGVRASAPAGTFGASSHMREAGAGAMADAGAGVRGWLQQLQEFVSAPDRCSAAGASYQLIHGLGQECVLSTSSAVLALQVSLVFSKEYGLLVFVRKSLGIDENTCTSVYTKDRTAKCKIAALDLLIKLLKTLRSSRIMDEFKIGELFNKFYGELASKSRLTDTVLEKIYELLGILGEVHPSEMISHSENLFRAFLGELKTQMTSAVREPRFPVLAGCLKGLSSLLCNFTKSVEEDPQTSREIFGFALKAIRPQIEMKRYAVPLAGLRLLTLHASQFTICLLDNYITLFEVLSKWCSHTNVELKKAAHSALESFLKQISFTVAEDAELHRSQLQYFMEQFYGIIRNADSNNKELSIAIRGYGLFAGPCKVINAKDVDFMYVELIQRCKQMFLTQTEASEDHVYQMPSFLQSIASVLLYLDTVPEVYTPVLEHLMVVQIDNFPQYSPKMQLVCCKAIVKVFLALAEKGPVHWNFISTVVHQGLIRICSKPVVLQKDVESKSDNQWASGEVRTGKWKVPTYKDYVDLFQHLLSCDQMTDFILADETFLFVNSSLKSLNHLLYDEFIRSVLKIVEKLDLTLEKQTVGEHEVSVKMKQYKDELLASCLTFVLSLPHDIIELDVRAYVPALQMAFKLGLSHMPLAEVGLHALEEWSVHISKSIMQPYYKDILPCLDGYLKTSILSDETKSHWEVSALSRAAQKGFNKNVLKYLKRTTNISPDEALSLEEIRIRVVQILGFLGGQINKNLVTAASGERMKKCVAWDSEKRLSFAVPFREMKPVIYLDVFLPRVTELALSASDRQTKVAACELLHSMVMFMLGRASQMPEGQGWPPMYQLYKHTFPVLLQLACDVDQVTRQLYEPLVMQLIHWFTNNKKFESQDTVALLEAILDGIVDPVDSTLRDFCGCCIREFLKWSIKQTTPQQQEKSPVNSKSLFKRLYSLALHPNAFKRLGAALAFNHIYKEFREEASLVEQFVFEALVTYMESLALAHADEKSLDNKSPSIWLKDLIKTEDISFLINTFEGGVSNCDQPAGILAQPTLFHLQGPVSLRAVLQWLDMLLAALECYNTFIEEKTVEVQDVLGTETQSSLLKSVAFFLESIATHDARAIEQRFGTGVATGPPSLQEEEKYNYNKCTVLVRIMEFTTTLLNTSPEIFKLLEKDLCNTNLMKVLVKMLCEPVSLGFNVGDVQVMNHLPSICVNLLKALKKSPCRDVLETHLKEKVTAQSVEELCAINLCDSDARQERTKLLSVLAACKQLHKAGFSHVISPSQSTALDHPIGMRLLSLVYKGIAPAEERQCVQSLDPSCMSLANGLLELAFAYGGLCEHLVSLLLNSALLSMQYLGSSQRNVSFSHGEYFYSLFSEIINSELLKNLDIAVSELMKSSTDNPKMGQALILLPFFTSLTEDRLENLKHILEKLIVSNFPMKSDEFPTDSLKYNNYVDCMKKFLDALELSQSPMLFQLMTDILCREQQHIMEELFQTTFKRIARRSPHVTQLNLLQSVYTMFRKDELPSNVTRQAFVDRSLLTVLWHCDLDTLKEFFSRIVVDAIDVLKSRFTKVNEFTFDTQITKKMCYYKILAVMYSRLSKDDVHSKESKINQAFHGSCVAEGNELTKILLKSCHDAFTENMAGESQLLEKRRLYHCAAYNCAISLICCVFNELKFYQGFLFSEKPEKEQDPMTQGDILELEMDELNQHECMATMTALIKHMQRNLITPRVEEDSEPKDLPPWMKFLHDKLENTSVPLNIRLFLAKLVINTEEVFRPYAKHWLSPLLQLAVSPNNGEGIHYMVVEIVATVLSWTGLATPTGVSKDEVLANRLLHFLMKHVFHPKRAVFRHNLEIIKTVVECWKACLSIPYRLIFENFSHKDPNSKDNSVGIQLLGIVIANDLPPYDPKCDIPSTKYFEALVNNMSFVKYKEVYAAAAEVLGLILQHVTEKKHVIAESIYELVVKQLKQHQNTMEDKFIVCLNKIVKGFPPLADSFLNAVFFLLPKFHGVMKTLCLEVVLYRAEMTTGLYLQLKSKDFFQVMKHRDDERQKVCLDIVYKMMAKLKPVELRELLHPVVEFVSHPSPTCREQMYNILMWIHDNYRDPESQMDQDSKEIFHLAKDVLIQGLVDENVGLQLIIRNFWSHETRLPSNTLDRLLALNSLYSPKIEVHFLSLATNFLLEMTRISPDYLNPIFEHPLSECEFQEYTIEPDWRFRSTVLTPMFIETQASPSTLHAQTQEGSLSDRRQKPGQVRATQQHYDFTPTQTTVERSSFDWLTGSSIDPLADHTVFPSESSSSSLLVAHKRSETSQRIHWKSVGPDFGMKKLGLPGDEVDNQVKSGPHNRAEILRLRRRFLKDQENLSLFYAKKGLMKQKLEKDIKSELKTKQDAQVVLYRSYRHGDLPDIQIQHSSLITPLQAVAQEISCQHLDLLSLDPAAVRVGCLASLQQPGGIRLLEEALLHLAPEQPPTKRVRGKTCLPPDVLRWMELAKLYRSIGEYDVLRGIFGSELGTKQDTRNALLAEARSDYSEAAKLYNEALNKQEWVDGEPTEAEKEFWELASLDCYNNLSEWKPLEYCSTTSVGSENPLDLSKIWSEPFYQETYLPYVIRSKLKLLLHGEGNQSLLTFVDEAMHKELQKTILELQYSQELSLLYILQDDIDRATYYIKNGIQIFMQNYSSIDVFLHRSRLAKLQSVQTLAEIEEFLNFISKHGDFSSLGPLRKLLKTWTSRYPDAVTDPMHIWDDIITNRCFFLSKIEERLTASSGDLSMSVDEDEDSVDRREVDELQEDARSMLRSCRFTMRMKMVDSAWKQNNFSLAMKLLKELHKDSKTRETWRVRWTHSYCRMSHGRSRTQSSQEQVLTVLKTITLLDETNMSNYLNKNSRVSCDQNILLGTTFKIMADAINREPACLLDLEESKAKSVLALSGSNGESTEKVISGLYQRAFYHFSKAVQSAEEENQLSCWGHEAAAEQAHAYMTLVGFCDQQLRKVEESASSASQKRRLKTCATTLRLNLVIFYRIKSKLDQGGEIQVFINALDQLSNPDMLFKDWVEDMKNELEKNPVNKNNIVKLYKRMYTALGDLQAQGLGPFRRKFIQAFGKEFDKSFGNGGSKLPTMKPRHFRDITDALFVRMRTNLKPPGNLKEYSPWMSAFKVQSPGNEVEIPGQYDGKGKPLPEYHVRISGFDERVKVMASLRKPKRIVIRGHDEKEYPFLVKGGEDLRQDQRIEQLFEVMNAILSQNAACSQRNMQLRTYRVVPMTSRLGLIEWIENTMTLKELIFNNMSKEEKVAYSSDPYAPAREYKDWLIKMSGKTDNGAYALMYKRANYTETVMAFKKRENKVPADLLKRAFVKMSTSPEAFLALRSHFASSHALLCISHWLLGIGDRHLNNFMVAMETGSVIGIDFGHAFGSATQFLPVPELMPFRLTRQFVNLMLPMKETGLVCAVMVHALRAFRSRAGLLTDTMEVFVKEPSFDWKCFEQKMLKRGGSWIQEINVNEKNWYPQQKILYAKRKLAGANPAVITCDELYLGHENSSAFGSYTAVARGNKDHSIRAQEPESGLSEETQVKCLVDQATDPNILGRTWEGWEPWI</sequence>
<dbReference type="InterPro" id="IPR050517">
    <property type="entry name" value="DDR_Repair_Kinase"/>
</dbReference>
<dbReference type="Pfam" id="PF02259">
    <property type="entry name" value="FAT"/>
    <property type="match status" value="1"/>
</dbReference>
<dbReference type="Pfam" id="PF20502">
    <property type="entry name" value="DNAPKcs_CC1-2"/>
    <property type="match status" value="3"/>
</dbReference>
<feature type="compositionally biased region" description="Polar residues" evidence="18">
    <location>
        <begin position="2415"/>
        <end position="2427"/>
    </location>
</feature>
<dbReference type="PANTHER" id="PTHR11139">
    <property type="entry name" value="ATAXIA TELANGIECTASIA MUTATED ATM -RELATED"/>
    <property type="match status" value="1"/>
</dbReference>
<proteinExistence type="inferred from homology"/>
<evidence type="ECO:0000256" key="13">
    <source>
        <dbReference type="ARBA" id="ARBA00022803"/>
    </source>
</evidence>
<keyword evidence="11" id="KW-0227">DNA damage</keyword>
<dbReference type="FunFam" id="3.30.1010.10:FF:000013">
    <property type="entry name" value="Protein kinase, DNA-activated, catalytic subunit"/>
    <property type="match status" value="1"/>
</dbReference>
<evidence type="ECO:0000256" key="10">
    <source>
        <dbReference type="ARBA" id="ARBA00022741"/>
    </source>
</evidence>
<dbReference type="PANTHER" id="PTHR11139:SF68">
    <property type="entry name" value="DNA-DEPENDENT PROTEIN KINASE CATALYTIC SUBUNIT"/>
    <property type="match status" value="1"/>
</dbReference>
<dbReference type="GO" id="GO:0004677">
    <property type="term" value="F:DNA-dependent protein kinase activity"/>
    <property type="evidence" value="ECO:0007669"/>
    <property type="project" value="InterPro"/>
</dbReference>
<dbReference type="SMART" id="SM01343">
    <property type="entry name" value="FATC"/>
    <property type="match status" value="1"/>
</dbReference>
<evidence type="ECO:0000256" key="3">
    <source>
        <dbReference type="ARBA" id="ARBA00012513"/>
    </source>
</evidence>
<feature type="domain" description="FATC" evidence="21">
    <location>
        <begin position="3743"/>
        <end position="3775"/>
    </location>
</feature>
<dbReference type="SMART" id="SM01344">
    <property type="entry name" value="NUC194"/>
    <property type="match status" value="1"/>
</dbReference>
<keyword evidence="6" id="KW-0723">Serine/threonine-protein kinase</keyword>
<keyword evidence="15" id="KW-0234">DNA repair</keyword>
<dbReference type="InterPro" id="IPR018936">
    <property type="entry name" value="PI3/4_kinase_CS"/>
</dbReference>
<keyword evidence="8" id="KW-0808">Transferase</keyword>
<dbReference type="InterPro" id="IPR003152">
    <property type="entry name" value="FATC_dom"/>
</dbReference>
<accession>A0A8J6GEZ8</accession>
<reference evidence="22" key="1">
    <citation type="submission" date="2020-03" db="EMBL/GenBank/DDBJ databases">
        <title>Studies in the Genomics of Life Span.</title>
        <authorList>
            <person name="Glass D."/>
        </authorList>
    </citation>
    <scope>NUCLEOTIDE SEQUENCE</scope>
    <source>
        <strain evidence="22">LTLLF</strain>
        <tissue evidence="22">Muscle</tissue>
    </source>
</reference>
<evidence type="ECO:0000256" key="6">
    <source>
        <dbReference type="ARBA" id="ARBA00022527"/>
    </source>
</evidence>
<keyword evidence="5" id="KW-0690">Ribosome biogenesis</keyword>
<keyword evidence="12 22" id="KW-0418">Kinase</keyword>
<dbReference type="InterPro" id="IPR036940">
    <property type="entry name" value="PI3/4_kinase_cat_sf"/>
</dbReference>
<feature type="region of interest" description="Disordered" evidence="18">
    <location>
        <begin position="1"/>
        <end position="108"/>
    </location>
</feature>
<dbReference type="InterPro" id="IPR037706">
    <property type="entry name" value="DNA-PK_dom"/>
</dbReference>
<dbReference type="Gene3D" id="3.30.1010.10">
    <property type="entry name" value="Phosphatidylinositol 3-kinase Catalytic Subunit, Chain A, domain 4"/>
    <property type="match status" value="1"/>
</dbReference>
<dbReference type="SUPFAM" id="SSF48371">
    <property type="entry name" value="ARM repeat"/>
    <property type="match status" value="3"/>
</dbReference>
<dbReference type="Gene3D" id="1.10.1070.11">
    <property type="entry name" value="Phosphatidylinositol 3-/4-kinase, catalytic domain"/>
    <property type="match status" value="1"/>
</dbReference>
<dbReference type="GO" id="GO:0005730">
    <property type="term" value="C:nucleolus"/>
    <property type="evidence" value="ECO:0007669"/>
    <property type="project" value="UniProtKB-SubCell"/>
</dbReference>
<evidence type="ECO:0000256" key="12">
    <source>
        <dbReference type="ARBA" id="ARBA00022777"/>
    </source>
</evidence>
<dbReference type="CDD" id="cd05172">
    <property type="entry name" value="PIKKc_DNA-PK"/>
    <property type="match status" value="1"/>
</dbReference>
<evidence type="ECO:0000313" key="23">
    <source>
        <dbReference type="Proteomes" id="UP000710432"/>
    </source>
</evidence>
<dbReference type="InterPro" id="IPR003151">
    <property type="entry name" value="PIK-rel_kinase_FAT"/>
</dbReference>
<protein>
    <recommendedName>
        <fullName evidence="4">DNA-dependent protein kinase catalytic subunit</fullName>
        <ecNumber evidence="3">2.7.11.1</ecNumber>
    </recommendedName>
    <alternativeName>
        <fullName evidence="17">p460</fullName>
    </alternativeName>
</protein>
<evidence type="ECO:0000256" key="7">
    <source>
        <dbReference type="ARBA" id="ARBA00022553"/>
    </source>
</evidence>
<evidence type="ECO:0000259" key="20">
    <source>
        <dbReference type="PROSITE" id="PS51189"/>
    </source>
</evidence>
<dbReference type="GO" id="GO:0006303">
    <property type="term" value="P:double-strand break repair via nonhomologous end joining"/>
    <property type="evidence" value="ECO:0007669"/>
    <property type="project" value="InterPro"/>
</dbReference>
<dbReference type="Proteomes" id="UP000710432">
    <property type="component" value="Unassembled WGS sequence"/>
</dbReference>
<keyword evidence="10" id="KW-0547">Nucleotide-binding</keyword>
<evidence type="ECO:0000256" key="8">
    <source>
        <dbReference type="ARBA" id="ARBA00022679"/>
    </source>
</evidence>
<dbReference type="EC" id="2.7.11.1" evidence="3"/>
<dbReference type="GO" id="GO:0008630">
    <property type="term" value="P:intrinsic apoptotic signaling pathway in response to DNA damage"/>
    <property type="evidence" value="ECO:0007669"/>
    <property type="project" value="TreeGrafter"/>
</dbReference>
<dbReference type="SUPFAM" id="SSF56112">
    <property type="entry name" value="Protein kinase-like (PK-like)"/>
    <property type="match status" value="1"/>
</dbReference>
<comment type="subcellular location">
    <subcellularLocation>
        <location evidence="1">Nucleus</location>
        <location evidence="1">Nucleolus</location>
    </subcellularLocation>
</comment>
<dbReference type="GO" id="GO:0005524">
    <property type="term" value="F:ATP binding"/>
    <property type="evidence" value="ECO:0007669"/>
    <property type="project" value="UniProtKB-KW"/>
</dbReference>
<keyword evidence="13" id="KW-0802">TPR repeat</keyword>
<evidence type="ECO:0000256" key="5">
    <source>
        <dbReference type="ARBA" id="ARBA00022517"/>
    </source>
</evidence>
<dbReference type="Pfam" id="PF20500">
    <property type="entry name" value="DNA-PKcs_N"/>
    <property type="match status" value="1"/>
</dbReference>
<feature type="domain" description="PI3K/PI4K catalytic" evidence="19">
    <location>
        <begin position="3369"/>
        <end position="3700"/>
    </location>
</feature>
<evidence type="ECO:0000256" key="9">
    <source>
        <dbReference type="ARBA" id="ARBA00022737"/>
    </source>
</evidence>
<dbReference type="GO" id="GO:0000723">
    <property type="term" value="P:telomere maintenance"/>
    <property type="evidence" value="ECO:0007669"/>
    <property type="project" value="UniProtKB-ARBA"/>
</dbReference>
<dbReference type="GO" id="GO:0009891">
    <property type="term" value="P:positive regulation of biosynthetic process"/>
    <property type="evidence" value="ECO:0007669"/>
    <property type="project" value="UniProtKB-ARBA"/>
</dbReference>
<evidence type="ECO:0000256" key="14">
    <source>
        <dbReference type="ARBA" id="ARBA00022840"/>
    </source>
</evidence>
<dbReference type="InterPro" id="IPR000403">
    <property type="entry name" value="PI3/4_kinase_cat_dom"/>
</dbReference>
<feature type="domain" description="FAT" evidence="20">
    <location>
        <begin position="2654"/>
        <end position="3223"/>
    </location>
</feature>
<comment type="caution">
    <text evidence="22">The sequence shown here is derived from an EMBL/GenBank/DDBJ whole genome shotgun (WGS) entry which is preliminary data.</text>
</comment>
<organism evidence="22 23">
    <name type="scientific">Microtus ochrogaster</name>
    <name type="common">Prairie vole</name>
    <dbReference type="NCBI Taxonomy" id="79684"/>
    <lineage>
        <taxon>Eukaryota</taxon>
        <taxon>Metazoa</taxon>
        <taxon>Chordata</taxon>
        <taxon>Craniata</taxon>
        <taxon>Vertebrata</taxon>
        <taxon>Euteleostomi</taxon>
        <taxon>Mammalia</taxon>
        <taxon>Eutheria</taxon>
        <taxon>Euarchontoglires</taxon>
        <taxon>Glires</taxon>
        <taxon>Rodentia</taxon>
        <taxon>Myomorpha</taxon>
        <taxon>Muroidea</taxon>
        <taxon>Cricetidae</taxon>
        <taxon>Arvicolinae</taxon>
        <taxon>Microtus</taxon>
    </lineage>
</organism>
<evidence type="ECO:0000256" key="15">
    <source>
        <dbReference type="ARBA" id="ARBA00023204"/>
    </source>
</evidence>
<dbReference type="InterPro" id="IPR012582">
    <property type="entry name" value="DNAPKcs_CC3"/>
</dbReference>
<evidence type="ECO:0000256" key="4">
    <source>
        <dbReference type="ARBA" id="ARBA00018077"/>
    </source>
</evidence>
<dbReference type="PROSITE" id="PS00916">
    <property type="entry name" value="PI3_4_KINASE_2"/>
    <property type="match status" value="1"/>
</dbReference>
<keyword evidence="9" id="KW-0677">Repeat</keyword>
<evidence type="ECO:0000256" key="16">
    <source>
        <dbReference type="ARBA" id="ARBA00023242"/>
    </source>
</evidence>
<evidence type="ECO:0000256" key="17">
    <source>
        <dbReference type="ARBA" id="ARBA00080833"/>
    </source>
</evidence>
<dbReference type="FunFam" id="1.10.1070.11:FF:000018">
    <property type="entry name" value="DNA-dependent protein kinase catalytic subunit"/>
    <property type="match status" value="1"/>
</dbReference>
<evidence type="ECO:0000313" key="22">
    <source>
        <dbReference type="EMBL" id="KAH0508578.1"/>
    </source>
</evidence>
<evidence type="ECO:0000256" key="2">
    <source>
        <dbReference type="ARBA" id="ARBA00011031"/>
    </source>
</evidence>
<evidence type="ECO:0000256" key="1">
    <source>
        <dbReference type="ARBA" id="ARBA00004604"/>
    </source>
</evidence>
<dbReference type="GO" id="GO:0033152">
    <property type="term" value="P:immunoglobulin V(D)J recombination"/>
    <property type="evidence" value="ECO:0007669"/>
    <property type="project" value="TreeGrafter"/>
</dbReference>
<dbReference type="Pfam" id="PF02260">
    <property type="entry name" value="FATC"/>
    <property type="match status" value="1"/>
</dbReference>